<evidence type="ECO:0000313" key="13">
    <source>
        <dbReference type="EMBL" id="THG37172.1"/>
    </source>
</evidence>
<dbReference type="EC" id="2.7.7.87" evidence="3"/>
<dbReference type="PROSITE" id="PS51163">
    <property type="entry name" value="YRDC"/>
    <property type="match status" value="1"/>
</dbReference>
<keyword evidence="6" id="KW-0819">tRNA processing</keyword>
<evidence type="ECO:0000256" key="11">
    <source>
        <dbReference type="ARBA" id="ARBA00048366"/>
    </source>
</evidence>
<dbReference type="NCBIfam" id="TIGR00057">
    <property type="entry name" value="L-threonylcarbamoyladenylate synthase"/>
    <property type="match status" value="1"/>
</dbReference>
<evidence type="ECO:0000256" key="4">
    <source>
        <dbReference type="ARBA" id="ARBA00022490"/>
    </source>
</evidence>
<comment type="catalytic activity">
    <reaction evidence="11">
        <text>L-threonine + hydrogencarbonate + ATP = L-threonylcarbamoyladenylate + diphosphate + H2O</text>
        <dbReference type="Rhea" id="RHEA:36407"/>
        <dbReference type="ChEBI" id="CHEBI:15377"/>
        <dbReference type="ChEBI" id="CHEBI:17544"/>
        <dbReference type="ChEBI" id="CHEBI:30616"/>
        <dbReference type="ChEBI" id="CHEBI:33019"/>
        <dbReference type="ChEBI" id="CHEBI:57926"/>
        <dbReference type="ChEBI" id="CHEBI:73682"/>
        <dbReference type="EC" id="2.7.7.87"/>
    </reaction>
</comment>
<dbReference type="GO" id="GO:0006450">
    <property type="term" value="P:regulation of translational fidelity"/>
    <property type="evidence" value="ECO:0007669"/>
    <property type="project" value="TreeGrafter"/>
</dbReference>
<dbReference type="Pfam" id="PF01300">
    <property type="entry name" value="Sua5_yciO_yrdC"/>
    <property type="match status" value="1"/>
</dbReference>
<dbReference type="GO" id="GO:0008033">
    <property type="term" value="P:tRNA processing"/>
    <property type="evidence" value="ECO:0007669"/>
    <property type="project" value="UniProtKB-KW"/>
</dbReference>
<dbReference type="InterPro" id="IPR006070">
    <property type="entry name" value="Sua5-like_dom"/>
</dbReference>
<comment type="similarity">
    <text evidence="2">Belongs to the SUA5 family.</text>
</comment>
<keyword evidence="5" id="KW-0808">Transferase</keyword>
<comment type="caution">
    <text evidence="13">The sequence shown here is derived from an EMBL/GenBank/DDBJ whole genome shotgun (WGS) entry which is preliminary data.</text>
</comment>
<evidence type="ECO:0000259" key="12">
    <source>
        <dbReference type="PROSITE" id="PS51163"/>
    </source>
</evidence>
<sequence>MRGDSIVKFLTVDEAAGALAAGEAVVMPTDTVYGVGVAVDAVDDPGVLFRLKGRPAGKAVAWLVEGPAALDRYGAEVHPWVHRLARRFWPGGLTLVVRASEAVPPAFRSPEGTIGLRMPASPEVLALIRAVGCPLAVTSANLSGAPAAAVPELLDGDLVSRTAGVLEGPCGASGGGLASTVIDCTTVKPSVLRCGPVSSRDLEECSHD</sequence>
<protein>
    <recommendedName>
        <fullName evidence="10">L-threonylcarbamoyladenylate synthase</fullName>
        <ecNumber evidence="3">2.7.7.87</ecNumber>
    </recommendedName>
    <alternativeName>
        <fullName evidence="10">L-threonylcarbamoyladenylate synthase</fullName>
    </alternativeName>
</protein>
<evidence type="ECO:0000256" key="5">
    <source>
        <dbReference type="ARBA" id="ARBA00022679"/>
    </source>
</evidence>
<dbReference type="GO" id="GO:0000049">
    <property type="term" value="F:tRNA binding"/>
    <property type="evidence" value="ECO:0007669"/>
    <property type="project" value="TreeGrafter"/>
</dbReference>
<dbReference type="GO" id="GO:0005737">
    <property type="term" value="C:cytoplasm"/>
    <property type="evidence" value="ECO:0007669"/>
    <property type="project" value="UniProtKB-SubCell"/>
</dbReference>
<gene>
    <name evidence="13" type="ORF">E5986_06855</name>
</gene>
<dbReference type="PANTHER" id="PTHR17490:SF16">
    <property type="entry name" value="THREONYLCARBAMOYL-AMP SYNTHASE"/>
    <property type="match status" value="1"/>
</dbReference>
<keyword evidence="4" id="KW-0963">Cytoplasm</keyword>
<feature type="domain" description="YrdC-like" evidence="12">
    <location>
        <begin position="9"/>
        <end position="197"/>
    </location>
</feature>
<name>A0A4S4G3P0_9ACTN</name>
<dbReference type="EMBL" id="SSTJ01000007">
    <property type="protein sequence ID" value="THG37172.1"/>
    <property type="molecule type" value="Genomic_DNA"/>
</dbReference>
<reference evidence="13 14" key="1">
    <citation type="submission" date="2019-04" db="EMBL/GenBank/DDBJ databases">
        <title>Microbes associate with the intestines of laboratory mice.</title>
        <authorList>
            <person name="Navarre W."/>
            <person name="Wong E."/>
            <person name="Huang K.C."/>
            <person name="Tropini C."/>
            <person name="Ng K."/>
            <person name="Yu B."/>
        </authorList>
    </citation>
    <scope>NUCLEOTIDE SEQUENCE [LARGE SCALE GENOMIC DNA]</scope>
    <source>
        <strain evidence="13 14">NM80_B27</strain>
    </source>
</reference>
<evidence type="ECO:0000256" key="2">
    <source>
        <dbReference type="ARBA" id="ARBA00007663"/>
    </source>
</evidence>
<keyword evidence="9" id="KW-0067">ATP-binding</keyword>
<evidence type="ECO:0000256" key="3">
    <source>
        <dbReference type="ARBA" id="ARBA00012584"/>
    </source>
</evidence>
<dbReference type="GO" id="GO:0005524">
    <property type="term" value="F:ATP binding"/>
    <property type="evidence" value="ECO:0007669"/>
    <property type="project" value="UniProtKB-KW"/>
</dbReference>
<keyword evidence="7" id="KW-0548">Nucleotidyltransferase</keyword>
<dbReference type="Gene3D" id="3.90.870.10">
    <property type="entry name" value="DHBP synthase"/>
    <property type="match status" value="1"/>
</dbReference>
<accession>A0A4S4G3P0</accession>
<dbReference type="AlphaFoldDB" id="A0A4S4G3P0"/>
<dbReference type="Proteomes" id="UP000308978">
    <property type="component" value="Unassembled WGS sequence"/>
</dbReference>
<keyword evidence="8" id="KW-0547">Nucleotide-binding</keyword>
<evidence type="ECO:0000256" key="1">
    <source>
        <dbReference type="ARBA" id="ARBA00004496"/>
    </source>
</evidence>
<dbReference type="PANTHER" id="PTHR17490">
    <property type="entry name" value="SUA5"/>
    <property type="match status" value="1"/>
</dbReference>
<dbReference type="InterPro" id="IPR017945">
    <property type="entry name" value="DHBP_synth_RibB-like_a/b_dom"/>
</dbReference>
<dbReference type="SUPFAM" id="SSF55821">
    <property type="entry name" value="YrdC/RibB"/>
    <property type="match status" value="1"/>
</dbReference>
<comment type="subcellular location">
    <subcellularLocation>
        <location evidence="1">Cytoplasm</location>
    </subcellularLocation>
</comment>
<evidence type="ECO:0000256" key="9">
    <source>
        <dbReference type="ARBA" id="ARBA00022840"/>
    </source>
</evidence>
<evidence type="ECO:0000256" key="10">
    <source>
        <dbReference type="ARBA" id="ARBA00029774"/>
    </source>
</evidence>
<dbReference type="GO" id="GO:0003725">
    <property type="term" value="F:double-stranded RNA binding"/>
    <property type="evidence" value="ECO:0007669"/>
    <property type="project" value="InterPro"/>
</dbReference>
<evidence type="ECO:0000256" key="6">
    <source>
        <dbReference type="ARBA" id="ARBA00022694"/>
    </source>
</evidence>
<dbReference type="InterPro" id="IPR050156">
    <property type="entry name" value="TC-AMP_synthase_SUA5"/>
</dbReference>
<evidence type="ECO:0000256" key="8">
    <source>
        <dbReference type="ARBA" id="ARBA00022741"/>
    </source>
</evidence>
<organism evidence="13 14">
    <name type="scientific">Adlercreutzia caecimuris</name>
    <dbReference type="NCBI Taxonomy" id="671266"/>
    <lineage>
        <taxon>Bacteria</taxon>
        <taxon>Bacillati</taxon>
        <taxon>Actinomycetota</taxon>
        <taxon>Coriobacteriia</taxon>
        <taxon>Eggerthellales</taxon>
        <taxon>Eggerthellaceae</taxon>
        <taxon>Adlercreutzia</taxon>
    </lineage>
</organism>
<dbReference type="GO" id="GO:0061710">
    <property type="term" value="F:L-threonylcarbamoyladenylate synthase"/>
    <property type="evidence" value="ECO:0007669"/>
    <property type="project" value="UniProtKB-EC"/>
</dbReference>
<proteinExistence type="inferred from homology"/>
<evidence type="ECO:0000256" key="7">
    <source>
        <dbReference type="ARBA" id="ARBA00022695"/>
    </source>
</evidence>
<evidence type="ECO:0000313" key="14">
    <source>
        <dbReference type="Proteomes" id="UP000308978"/>
    </source>
</evidence>